<sequence length="220" mass="22299">MALGEAATVSRGGTKILEVSNTSLSTDGCAENTKLPGEVTKQLFNATVATGPATATQWLWPSDFYYVDAAGKIAKNVDASDANPCTGSTSTFIDMPTNSAADGKVTLDVPNVARVIGYHTTQGGNDVRIEWVLPEVPATAPAPAAPAAPSAPAVLPSIEAAPADSAAEPPVGFTGAPIGEPAPLVGKVIDHCMTGSMYQTGTTMFTDGTTGWTQQCASGG</sequence>
<accession>A0A1H7F7Y4</accession>
<gene>
    <name evidence="1" type="ORF">SAMN05444583_1013</name>
</gene>
<name>A0A1H7F7Y4_9NOCA</name>
<evidence type="ECO:0000313" key="2">
    <source>
        <dbReference type="Proteomes" id="UP000198677"/>
    </source>
</evidence>
<dbReference type="RefSeq" id="WP_092667688.1">
    <property type="nucleotide sequence ID" value="NZ_FOAW01000001.1"/>
</dbReference>
<dbReference type="Proteomes" id="UP000198677">
    <property type="component" value="Unassembled WGS sequence"/>
</dbReference>
<evidence type="ECO:0000313" key="1">
    <source>
        <dbReference type="EMBL" id="SEK19315.1"/>
    </source>
</evidence>
<dbReference type="AlphaFoldDB" id="A0A1H7F7Y4"/>
<proteinExistence type="predicted"/>
<organism evidence="1 2">
    <name type="scientific">Rhodococcus maanshanensis</name>
    <dbReference type="NCBI Taxonomy" id="183556"/>
    <lineage>
        <taxon>Bacteria</taxon>
        <taxon>Bacillati</taxon>
        <taxon>Actinomycetota</taxon>
        <taxon>Actinomycetes</taxon>
        <taxon>Mycobacteriales</taxon>
        <taxon>Nocardiaceae</taxon>
        <taxon>Rhodococcus</taxon>
    </lineage>
</organism>
<protein>
    <submittedName>
        <fullName evidence="1">Uncharacterized protein</fullName>
    </submittedName>
</protein>
<reference evidence="2" key="1">
    <citation type="submission" date="2016-10" db="EMBL/GenBank/DDBJ databases">
        <authorList>
            <person name="Varghese N."/>
            <person name="Submissions S."/>
        </authorList>
    </citation>
    <scope>NUCLEOTIDE SEQUENCE [LARGE SCALE GENOMIC DNA]</scope>
    <source>
        <strain evidence="2">DSM 44675</strain>
    </source>
</reference>
<keyword evidence="2" id="KW-1185">Reference proteome</keyword>
<dbReference type="OrthoDB" id="4775514at2"/>
<dbReference type="EMBL" id="FOAW01000001">
    <property type="protein sequence ID" value="SEK19315.1"/>
    <property type="molecule type" value="Genomic_DNA"/>
</dbReference>